<dbReference type="PANTHER" id="PTHR47685:SF1">
    <property type="entry name" value="MAGNESIUM TRANSPORT PROTEIN CORA"/>
    <property type="match status" value="1"/>
</dbReference>
<evidence type="ECO:0000256" key="6">
    <source>
        <dbReference type="SAM" id="MobiDB-lite"/>
    </source>
</evidence>
<evidence type="ECO:0000313" key="9">
    <source>
        <dbReference type="Proteomes" id="UP001303222"/>
    </source>
</evidence>
<dbReference type="Pfam" id="PF01544">
    <property type="entry name" value="CorA"/>
    <property type="match status" value="1"/>
</dbReference>
<keyword evidence="4 7" id="KW-0472">Membrane</keyword>
<gene>
    <name evidence="8" type="ORF">QBC32DRAFT_211227</name>
</gene>
<feature type="region of interest" description="Disordered" evidence="6">
    <location>
        <begin position="1157"/>
        <end position="1179"/>
    </location>
</feature>
<feature type="transmembrane region" description="Helical" evidence="7">
    <location>
        <begin position="915"/>
        <end position="936"/>
    </location>
</feature>
<feature type="compositionally biased region" description="Basic and acidic residues" evidence="6">
    <location>
        <begin position="1157"/>
        <end position="1169"/>
    </location>
</feature>
<dbReference type="EMBL" id="MU859113">
    <property type="protein sequence ID" value="KAK3953018.1"/>
    <property type="molecule type" value="Genomic_DNA"/>
</dbReference>
<reference evidence="8" key="1">
    <citation type="journal article" date="2023" name="Mol. Phylogenet. Evol.">
        <title>Genome-scale phylogeny and comparative genomics of the fungal order Sordariales.</title>
        <authorList>
            <person name="Hensen N."/>
            <person name="Bonometti L."/>
            <person name="Westerberg I."/>
            <person name="Brannstrom I.O."/>
            <person name="Guillou S."/>
            <person name="Cros-Aarteil S."/>
            <person name="Calhoun S."/>
            <person name="Haridas S."/>
            <person name="Kuo A."/>
            <person name="Mondo S."/>
            <person name="Pangilinan J."/>
            <person name="Riley R."/>
            <person name="LaButti K."/>
            <person name="Andreopoulos B."/>
            <person name="Lipzen A."/>
            <person name="Chen C."/>
            <person name="Yan M."/>
            <person name="Daum C."/>
            <person name="Ng V."/>
            <person name="Clum A."/>
            <person name="Steindorff A."/>
            <person name="Ohm R.A."/>
            <person name="Martin F."/>
            <person name="Silar P."/>
            <person name="Natvig D.O."/>
            <person name="Lalanne C."/>
            <person name="Gautier V."/>
            <person name="Ament-Velasquez S.L."/>
            <person name="Kruys A."/>
            <person name="Hutchinson M.I."/>
            <person name="Powell A.J."/>
            <person name="Barry K."/>
            <person name="Miller A.N."/>
            <person name="Grigoriev I.V."/>
            <person name="Debuchy R."/>
            <person name="Gladieux P."/>
            <person name="Hiltunen Thoren M."/>
            <person name="Johannesson H."/>
        </authorList>
    </citation>
    <scope>NUCLEOTIDE SEQUENCE</scope>
    <source>
        <strain evidence="8">CBS 626.80</strain>
    </source>
</reference>
<dbReference type="AlphaFoldDB" id="A0AAN6NZK5"/>
<sequence>MNTTLIFTRPELTRRPTDLSAISKPQRGPQLYNTYYEEPKTCLSAEPHEHSVDDAVQHYFGCIEICQRPNFFGPKTNHVWINEREVEREKLASAMSGGQQDPSADDLTTKLEMKMKERMVSVAIAIEARYKRAEVLRRAIMKAPISSGQPALLSNVEQSRCKWLGSQNFKDGVQAVRTWRKGRQGGRKTTDPVPKGEYTVPDSSRAEIGRLEVQSFIKKHRTNANSASDHGELEYSIERDVHAYLMQFDVQEAEPTALPGSDPSTTTKHFLKPVDDKRTGVQVKGTFPDQRISMSRLLNDGKDLATECDPMGHWNVLRRDKTNDPKVPNRIQYLHIPSNNMAKVIANYYAETKQDVRKKGQSPAIQTSTQLLLRPQYWNGQQQGTRSGIVHARHMRPLCEVVSSEAGQIEQTSKNIVLFMPYLHWETNRVRQTISRIIDGNSDRQRQNDRAKKEQQKAHRVENRSELPRPDGKKVEERAGRSNFLTRARRLNTVGTTLTSTIERILLPRGVNENVGIDATGRLHVRSELGQYLIDAARLYEAMLMFRDRKLVERYLFHDAPFHPRRTLRQCINRGFKSTVSRDKDQTVCQETGCDAEPFYKFVSLPTDFMGLGQRIITEIDKAKQLRLQRLSTARPMAEHYAYADPHGCEECRQNIMQVQRLIMVDQLWMWILDEQTIITSFPQSWQKSSKQTINGIHESVRARLRPLGTTHIDDQVQSIYEIGLIILTECCSVLLDRTNLDSQFQVLDTFTEVIGRVRKQHAVMLGHLRHWLSRASLIYRDRSKFVDLSVLHLPLLDNTDEEKLQQELREAMDDLDVMIDIHDQQKDIIRRFCQYAEHNLSKEKEKLQRFQDQSKHLIYKLSNQLNELQRLRKWAQSTAEAMDDLMSQKQHQASLVQAWESVRQANETTSQGRAIMMFTIVTIIFVPLSFISSIFGMNNVEFTGQGPMTLREQFGLMFPISFAIIISTIIIAFSKSLRGIVWSIYNYLSTAVVVHLGIYELWFAFRNQGRSPHEVFIRTVEMKVDQMKRDVERERRREERGKEFQRRTGKKLDEPREEDDQQRSKGNSRIRHHAGPMEDDPSLNTFAAQTPSPFALQVSSPGGTERAFTPRHSNRFSIVRSRGVPVTLEEHELESYSPDSFVLNMNSDGMGNRIVDRRRMHDRREHSLNGENGTPEPS</sequence>
<evidence type="ECO:0000256" key="5">
    <source>
        <dbReference type="SAM" id="Coils"/>
    </source>
</evidence>
<comment type="subcellular location">
    <subcellularLocation>
        <location evidence="1">Membrane</location>
        <topology evidence="1">Multi-pass membrane protein</topology>
    </subcellularLocation>
</comment>
<feature type="transmembrane region" description="Helical" evidence="7">
    <location>
        <begin position="981"/>
        <end position="1003"/>
    </location>
</feature>
<keyword evidence="5" id="KW-0175">Coiled coil</keyword>
<proteinExistence type="predicted"/>
<dbReference type="GO" id="GO:0046873">
    <property type="term" value="F:metal ion transmembrane transporter activity"/>
    <property type="evidence" value="ECO:0007669"/>
    <property type="project" value="InterPro"/>
</dbReference>
<feature type="compositionally biased region" description="Basic and acidic residues" evidence="6">
    <location>
        <begin position="441"/>
        <end position="480"/>
    </location>
</feature>
<dbReference type="SUPFAM" id="SSF144083">
    <property type="entry name" value="Magnesium transport protein CorA, transmembrane region"/>
    <property type="match status" value="1"/>
</dbReference>
<accession>A0AAN6NZK5</accession>
<feature type="region of interest" description="Disordered" evidence="6">
    <location>
        <begin position="1028"/>
        <end position="1088"/>
    </location>
</feature>
<dbReference type="Gene3D" id="1.20.58.340">
    <property type="entry name" value="Magnesium transport protein CorA, transmembrane region"/>
    <property type="match status" value="1"/>
</dbReference>
<feature type="region of interest" description="Disordered" evidence="6">
    <location>
        <begin position="437"/>
        <end position="481"/>
    </location>
</feature>
<protein>
    <submittedName>
        <fullName evidence="8">Uncharacterized protein</fullName>
    </submittedName>
</protein>
<feature type="transmembrane region" description="Helical" evidence="7">
    <location>
        <begin position="957"/>
        <end position="975"/>
    </location>
</feature>
<dbReference type="GO" id="GO:0016020">
    <property type="term" value="C:membrane"/>
    <property type="evidence" value="ECO:0007669"/>
    <property type="project" value="UniProtKB-SubCell"/>
</dbReference>
<evidence type="ECO:0000256" key="7">
    <source>
        <dbReference type="SAM" id="Phobius"/>
    </source>
</evidence>
<dbReference type="PANTHER" id="PTHR47685">
    <property type="entry name" value="MAGNESIUM TRANSPORT PROTEIN CORA"/>
    <property type="match status" value="1"/>
</dbReference>
<feature type="coiled-coil region" evidence="5">
    <location>
        <begin position="802"/>
        <end position="854"/>
    </location>
</feature>
<evidence type="ECO:0000313" key="8">
    <source>
        <dbReference type="EMBL" id="KAK3953018.1"/>
    </source>
</evidence>
<evidence type="ECO:0000256" key="1">
    <source>
        <dbReference type="ARBA" id="ARBA00004141"/>
    </source>
</evidence>
<comment type="caution">
    <text evidence="8">The sequence shown here is derived from an EMBL/GenBank/DDBJ whole genome shotgun (WGS) entry which is preliminary data.</text>
</comment>
<keyword evidence="2 7" id="KW-0812">Transmembrane</keyword>
<evidence type="ECO:0000256" key="2">
    <source>
        <dbReference type="ARBA" id="ARBA00022692"/>
    </source>
</evidence>
<organism evidence="8 9">
    <name type="scientific">Pseudoneurospora amorphoporcata</name>
    <dbReference type="NCBI Taxonomy" id="241081"/>
    <lineage>
        <taxon>Eukaryota</taxon>
        <taxon>Fungi</taxon>
        <taxon>Dikarya</taxon>
        <taxon>Ascomycota</taxon>
        <taxon>Pezizomycotina</taxon>
        <taxon>Sordariomycetes</taxon>
        <taxon>Sordariomycetidae</taxon>
        <taxon>Sordariales</taxon>
        <taxon>Sordariaceae</taxon>
        <taxon>Pseudoneurospora</taxon>
    </lineage>
</organism>
<keyword evidence="3 7" id="KW-1133">Transmembrane helix</keyword>
<reference evidence="8" key="2">
    <citation type="submission" date="2023-06" db="EMBL/GenBank/DDBJ databases">
        <authorList>
            <consortium name="Lawrence Berkeley National Laboratory"/>
            <person name="Mondo S.J."/>
            <person name="Hensen N."/>
            <person name="Bonometti L."/>
            <person name="Westerberg I."/>
            <person name="Brannstrom I.O."/>
            <person name="Guillou S."/>
            <person name="Cros-Aarteil S."/>
            <person name="Calhoun S."/>
            <person name="Haridas S."/>
            <person name="Kuo A."/>
            <person name="Pangilinan J."/>
            <person name="Riley R."/>
            <person name="Labutti K."/>
            <person name="Andreopoulos B."/>
            <person name="Lipzen A."/>
            <person name="Chen C."/>
            <person name="Yanf M."/>
            <person name="Daum C."/>
            <person name="Ng V."/>
            <person name="Clum A."/>
            <person name="Steindorff A."/>
            <person name="Ohm R."/>
            <person name="Martin F."/>
            <person name="Silar P."/>
            <person name="Natvig D."/>
            <person name="Lalanne C."/>
            <person name="Gautier V."/>
            <person name="Ament-Velasquez S.L."/>
            <person name="Kruys A."/>
            <person name="Hutchinson M.I."/>
            <person name="Powell A.J."/>
            <person name="Barry K."/>
            <person name="Miller A.N."/>
            <person name="Grigoriev I.V."/>
            <person name="Debuchy R."/>
            <person name="Gladieux P."/>
            <person name="Thoren M.H."/>
            <person name="Johannesson H."/>
        </authorList>
    </citation>
    <scope>NUCLEOTIDE SEQUENCE</scope>
    <source>
        <strain evidence="8">CBS 626.80</strain>
    </source>
</reference>
<evidence type="ECO:0000256" key="3">
    <source>
        <dbReference type="ARBA" id="ARBA00022989"/>
    </source>
</evidence>
<keyword evidence="9" id="KW-1185">Reference proteome</keyword>
<dbReference type="InterPro" id="IPR002523">
    <property type="entry name" value="MgTranspt_CorA/ZnTranspt_ZntB"/>
</dbReference>
<name>A0AAN6NZK5_9PEZI</name>
<dbReference type="InterPro" id="IPR045863">
    <property type="entry name" value="CorA_TM1_TM2"/>
</dbReference>
<dbReference type="InterPro" id="IPR050829">
    <property type="entry name" value="CorA_MIT"/>
</dbReference>
<dbReference type="Proteomes" id="UP001303222">
    <property type="component" value="Unassembled WGS sequence"/>
</dbReference>
<evidence type="ECO:0000256" key="4">
    <source>
        <dbReference type="ARBA" id="ARBA00023136"/>
    </source>
</evidence>
<feature type="compositionally biased region" description="Basic and acidic residues" evidence="6">
    <location>
        <begin position="1028"/>
        <end position="1055"/>
    </location>
</feature>